<keyword evidence="2" id="KW-0732">Signal</keyword>
<dbReference type="GO" id="GO:0005783">
    <property type="term" value="C:endoplasmic reticulum"/>
    <property type="evidence" value="ECO:0007669"/>
    <property type="project" value="TreeGrafter"/>
</dbReference>
<dbReference type="Gene3D" id="3.40.30.10">
    <property type="entry name" value="Glutaredoxin"/>
    <property type="match status" value="3"/>
</dbReference>
<proteinExistence type="inferred from homology"/>
<comment type="caution">
    <text evidence="4">The sequence shown here is derived from an EMBL/GenBank/DDBJ whole genome shotgun (WGS) entry which is preliminary data.</text>
</comment>
<evidence type="ECO:0000259" key="3">
    <source>
        <dbReference type="Pfam" id="PF00085"/>
    </source>
</evidence>
<evidence type="ECO:0000313" key="5">
    <source>
        <dbReference type="Proteomes" id="UP000467840"/>
    </source>
</evidence>
<dbReference type="PANTHER" id="PTHR18929:SF214">
    <property type="entry name" value="THIOREDOXIN DOMAIN-CONTAINING PROTEIN"/>
    <property type="match status" value="1"/>
</dbReference>
<evidence type="ECO:0000256" key="2">
    <source>
        <dbReference type="SAM" id="SignalP"/>
    </source>
</evidence>
<dbReference type="GO" id="GO:0003756">
    <property type="term" value="F:protein disulfide isomerase activity"/>
    <property type="evidence" value="ECO:0007669"/>
    <property type="project" value="TreeGrafter"/>
</dbReference>
<dbReference type="AlphaFoldDB" id="A0A6A6L562"/>
<dbReference type="Pfam" id="PF00085">
    <property type="entry name" value="Thioredoxin"/>
    <property type="match status" value="1"/>
</dbReference>
<feature type="signal peptide" evidence="2">
    <location>
        <begin position="1"/>
        <end position="22"/>
    </location>
</feature>
<dbReference type="InterPro" id="IPR036249">
    <property type="entry name" value="Thioredoxin-like_sf"/>
</dbReference>
<dbReference type="GO" id="GO:0006457">
    <property type="term" value="P:protein folding"/>
    <property type="evidence" value="ECO:0007669"/>
    <property type="project" value="TreeGrafter"/>
</dbReference>
<reference evidence="4 5" key="1">
    <citation type="journal article" date="2020" name="Mol. Plant">
        <title>The Chromosome-Based Rubber Tree Genome Provides New Insights into Spurge Genome Evolution and Rubber Biosynthesis.</title>
        <authorList>
            <person name="Liu J."/>
            <person name="Shi C."/>
            <person name="Shi C.C."/>
            <person name="Li W."/>
            <person name="Zhang Q.J."/>
            <person name="Zhang Y."/>
            <person name="Li K."/>
            <person name="Lu H.F."/>
            <person name="Shi C."/>
            <person name="Zhu S.T."/>
            <person name="Xiao Z.Y."/>
            <person name="Nan H."/>
            <person name="Yue Y."/>
            <person name="Zhu X.G."/>
            <person name="Wu Y."/>
            <person name="Hong X.N."/>
            <person name="Fan G.Y."/>
            <person name="Tong Y."/>
            <person name="Zhang D."/>
            <person name="Mao C.L."/>
            <person name="Liu Y.L."/>
            <person name="Hao S.J."/>
            <person name="Liu W.Q."/>
            <person name="Lv M.Q."/>
            <person name="Zhang H.B."/>
            <person name="Liu Y."/>
            <person name="Hu-Tang G.R."/>
            <person name="Wang J.P."/>
            <person name="Wang J.H."/>
            <person name="Sun Y.H."/>
            <person name="Ni S.B."/>
            <person name="Chen W.B."/>
            <person name="Zhang X.C."/>
            <person name="Jiao Y.N."/>
            <person name="Eichler E.E."/>
            <person name="Li G.H."/>
            <person name="Liu X."/>
            <person name="Gao L.Z."/>
        </authorList>
    </citation>
    <scope>NUCLEOTIDE SEQUENCE [LARGE SCALE GENOMIC DNA]</scope>
    <source>
        <strain evidence="5">cv. GT1</strain>
        <tissue evidence="4">Leaf</tissue>
    </source>
</reference>
<dbReference type="CDD" id="cd02981">
    <property type="entry name" value="PDI_b_family"/>
    <property type="match status" value="1"/>
</dbReference>
<dbReference type="GO" id="GO:0034976">
    <property type="term" value="P:response to endoplasmic reticulum stress"/>
    <property type="evidence" value="ECO:0007669"/>
    <property type="project" value="TreeGrafter"/>
</dbReference>
<sequence>MSTTRIFLLVFTLFCFTPFSHFSSSILAKALFHHSTDEAEAEAEAADVSSISIGQHHRQISGKPIVQSISPAVDEKDVVKLAPEYAAAATMLKGNAVLAKIDCDKETRLAMKFKIDGWPTLYLLIGGAHKVLYNSKRTRDAIVNWVNQIMNITVQNVTTIEEAERLLLKSKSVRVLGLLDTLEAKDSEELAAVSKLHIDVKFYQTTNADVAELFHIDQQIKRPALVLVKWEGLSPSYIGYEGEFTRLSIGDFVSMHKIPSVIPFTLNNADSIYRNRMKQLWLFASERSWEILFVHVETSNKDSYIRPLCYQFGVTDGSPTVLAVYQVDWDAKKYKYDGELTLSGIKSFAEEFLEEKFLGKLEPAMMSFD</sequence>
<dbReference type="CDD" id="cd02961">
    <property type="entry name" value="PDI_a_family"/>
    <property type="match status" value="1"/>
</dbReference>
<dbReference type="EMBL" id="JAAGAX010000013">
    <property type="protein sequence ID" value="KAF2295787.1"/>
    <property type="molecule type" value="Genomic_DNA"/>
</dbReference>
<name>A0A6A6L562_HEVBR</name>
<dbReference type="Pfam" id="PF13848">
    <property type="entry name" value="Thioredoxin_6"/>
    <property type="match status" value="1"/>
</dbReference>
<dbReference type="InterPro" id="IPR013766">
    <property type="entry name" value="Thioredoxin_domain"/>
</dbReference>
<dbReference type="Proteomes" id="UP000467840">
    <property type="component" value="Chromosome 7"/>
</dbReference>
<protein>
    <recommendedName>
        <fullName evidence="3">Thioredoxin domain-containing protein</fullName>
    </recommendedName>
</protein>
<feature type="chain" id="PRO_5025621019" description="Thioredoxin domain-containing protein" evidence="2">
    <location>
        <begin position="23"/>
        <end position="369"/>
    </location>
</feature>
<evidence type="ECO:0000313" key="4">
    <source>
        <dbReference type="EMBL" id="KAF2295787.1"/>
    </source>
</evidence>
<keyword evidence="5" id="KW-1185">Reference proteome</keyword>
<evidence type="ECO:0000256" key="1">
    <source>
        <dbReference type="ARBA" id="ARBA00006347"/>
    </source>
</evidence>
<organism evidence="4 5">
    <name type="scientific">Hevea brasiliensis</name>
    <name type="common">Para rubber tree</name>
    <name type="synonym">Siphonia brasiliensis</name>
    <dbReference type="NCBI Taxonomy" id="3981"/>
    <lineage>
        <taxon>Eukaryota</taxon>
        <taxon>Viridiplantae</taxon>
        <taxon>Streptophyta</taxon>
        <taxon>Embryophyta</taxon>
        <taxon>Tracheophyta</taxon>
        <taxon>Spermatophyta</taxon>
        <taxon>Magnoliopsida</taxon>
        <taxon>eudicotyledons</taxon>
        <taxon>Gunneridae</taxon>
        <taxon>Pentapetalae</taxon>
        <taxon>rosids</taxon>
        <taxon>fabids</taxon>
        <taxon>Malpighiales</taxon>
        <taxon>Euphorbiaceae</taxon>
        <taxon>Crotonoideae</taxon>
        <taxon>Micrandreae</taxon>
        <taxon>Hevea</taxon>
    </lineage>
</organism>
<feature type="domain" description="Thioredoxin" evidence="3">
    <location>
        <begin position="80"/>
        <end position="147"/>
    </location>
</feature>
<gene>
    <name evidence="4" type="ORF">GH714_033973</name>
</gene>
<comment type="similarity">
    <text evidence="1">Belongs to the protein disulfide isomerase family.</text>
</comment>
<dbReference type="PANTHER" id="PTHR18929">
    <property type="entry name" value="PROTEIN DISULFIDE ISOMERASE"/>
    <property type="match status" value="1"/>
</dbReference>
<dbReference type="SUPFAM" id="SSF52833">
    <property type="entry name" value="Thioredoxin-like"/>
    <property type="match status" value="3"/>
</dbReference>
<accession>A0A6A6L562</accession>